<dbReference type="InterPro" id="IPR004843">
    <property type="entry name" value="Calcineurin-like_PHP"/>
</dbReference>
<dbReference type="InterPro" id="IPR051693">
    <property type="entry name" value="UPF0046_metallophosphoest"/>
</dbReference>
<dbReference type="GeneID" id="87880766"/>
<accession>A0AAJ0GV71</accession>
<evidence type="ECO:0000313" key="3">
    <source>
        <dbReference type="Proteomes" id="UP001273166"/>
    </source>
</evidence>
<evidence type="ECO:0000313" key="2">
    <source>
        <dbReference type="EMBL" id="KAK3306595.1"/>
    </source>
</evidence>
<dbReference type="PANTHER" id="PTHR12905:SF18">
    <property type="entry name" value="ESTER HYDROLASE, PUTATIVE (AFU_ORTHOLOGUE AFUA_4G03130)-RELATED"/>
    <property type="match status" value="1"/>
</dbReference>
<reference evidence="2" key="2">
    <citation type="submission" date="2023-06" db="EMBL/GenBank/DDBJ databases">
        <authorList>
            <consortium name="Lawrence Berkeley National Laboratory"/>
            <person name="Mondo S.J."/>
            <person name="Hensen N."/>
            <person name="Bonometti L."/>
            <person name="Westerberg I."/>
            <person name="Brannstrom I.O."/>
            <person name="Guillou S."/>
            <person name="Cros-Aarteil S."/>
            <person name="Calhoun S."/>
            <person name="Haridas S."/>
            <person name="Kuo A."/>
            <person name="Pangilinan J."/>
            <person name="Riley R."/>
            <person name="Labutti K."/>
            <person name="Andreopoulos B."/>
            <person name="Lipzen A."/>
            <person name="Chen C."/>
            <person name="Yanf M."/>
            <person name="Daum C."/>
            <person name="Ng V."/>
            <person name="Clum A."/>
            <person name="Steindorff A."/>
            <person name="Ohm R."/>
            <person name="Martin F."/>
            <person name="Silar P."/>
            <person name="Natvig D."/>
            <person name="Lalanne C."/>
            <person name="Gautier V."/>
            <person name="Ament-Velasquez S.L."/>
            <person name="Kruys A."/>
            <person name="Hutchinson M.I."/>
            <person name="Powell A.J."/>
            <person name="Barry K."/>
            <person name="Miller A.N."/>
            <person name="Grigoriev I.V."/>
            <person name="Debuchy R."/>
            <person name="Gladieux P."/>
            <person name="Thoren M.H."/>
            <person name="Johannesson H."/>
        </authorList>
    </citation>
    <scope>NUCLEOTIDE SEQUENCE</scope>
    <source>
        <strain evidence="2">CBS 333.67</strain>
    </source>
</reference>
<comment type="caution">
    <text evidence="2">The sequence shown here is derived from an EMBL/GenBank/DDBJ whole genome shotgun (WGS) entry which is preliminary data.</text>
</comment>
<dbReference type="Gene3D" id="3.60.21.10">
    <property type="match status" value="1"/>
</dbReference>
<dbReference type="Pfam" id="PF00149">
    <property type="entry name" value="Metallophos"/>
    <property type="match status" value="1"/>
</dbReference>
<evidence type="ECO:0000259" key="1">
    <source>
        <dbReference type="Pfam" id="PF00149"/>
    </source>
</evidence>
<dbReference type="SUPFAM" id="SSF56300">
    <property type="entry name" value="Metallo-dependent phosphatases"/>
    <property type="match status" value="1"/>
</dbReference>
<dbReference type="AlphaFoldDB" id="A0AAJ0GV71"/>
<gene>
    <name evidence="2" type="ORF">B0T15DRAFT_146258</name>
</gene>
<dbReference type="RefSeq" id="XP_062722375.1">
    <property type="nucleotide sequence ID" value="XM_062861937.1"/>
</dbReference>
<reference evidence="2" key="1">
    <citation type="journal article" date="2023" name="Mol. Phylogenet. Evol.">
        <title>Genome-scale phylogeny and comparative genomics of the fungal order Sordariales.</title>
        <authorList>
            <person name="Hensen N."/>
            <person name="Bonometti L."/>
            <person name="Westerberg I."/>
            <person name="Brannstrom I.O."/>
            <person name="Guillou S."/>
            <person name="Cros-Aarteil S."/>
            <person name="Calhoun S."/>
            <person name="Haridas S."/>
            <person name="Kuo A."/>
            <person name="Mondo S."/>
            <person name="Pangilinan J."/>
            <person name="Riley R."/>
            <person name="LaButti K."/>
            <person name="Andreopoulos B."/>
            <person name="Lipzen A."/>
            <person name="Chen C."/>
            <person name="Yan M."/>
            <person name="Daum C."/>
            <person name="Ng V."/>
            <person name="Clum A."/>
            <person name="Steindorff A."/>
            <person name="Ohm R.A."/>
            <person name="Martin F."/>
            <person name="Silar P."/>
            <person name="Natvig D.O."/>
            <person name="Lalanne C."/>
            <person name="Gautier V."/>
            <person name="Ament-Velasquez S.L."/>
            <person name="Kruys A."/>
            <person name="Hutchinson M.I."/>
            <person name="Powell A.J."/>
            <person name="Barry K."/>
            <person name="Miller A.N."/>
            <person name="Grigoriev I.V."/>
            <person name="Debuchy R."/>
            <person name="Gladieux P."/>
            <person name="Hiltunen Thoren M."/>
            <person name="Johannesson H."/>
        </authorList>
    </citation>
    <scope>NUCLEOTIDE SEQUENCE</scope>
    <source>
        <strain evidence="2">CBS 333.67</strain>
    </source>
</reference>
<proteinExistence type="predicted"/>
<dbReference type="EMBL" id="JAUDZG010000003">
    <property type="protein sequence ID" value="KAK3306595.1"/>
    <property type="molecule type" value="Genomic_DNA"/>
</dbReference>
<organism evidence="2 3">
    <name type="scientific">Chaetomium strumarium</name>
    <dbReference type="NCBI Taxonomy" id="1170767"/>
    <lineage>
        <taxon>Eukaryota</taxon>
        <taxon>Fungi</taxon>
        <taxon>Dikarya</taxon>
        <taxon>Ascomycota</taxon>
        <taxon>Pezizomycotina</taxon>
        <taxon>Sordariomycetes</taxon>
        <taxon>Sordariomycetidae</taxon>
        <taxon>Sordariales</taxon>
        <taxon>Chaetomiaceae</taxon>
        <taxon>Chaetomium</taxon>
    </lineage>
</organism>
<dbReference type="GO" id="GO:0016787">
    <property type="term" value="F:hydrolase activity"/>
    <property type="evidence" value="ECO:0007669"/>
    <property type="project" value="InterPro"/>
</dbReference>
<sequence>MLSHLTRLVTVLLQALHLRRSSPWEWPTPLDWLLTSPLQWLITLTYRLVLLPLRGRPFHPPRGRRPIRVVCLSDTHGQTIPPEKIPLGDLLIHCGDLTAHGTAREVQAQVDWLKGLSHPRKVVVGGNHDVWLDESVRAGMTDGEGVEVDFTGVEYLCDRMVKLEFEGGRRLNVYGWGAVPWCGEGFAFQYEREKDPWAWRIPDETDVLVTHTPPRHHLDLGIGCGSLLDEIWRVKPRLHVFGHAHWGHGKEAAYYDECQLAYESLMSMPAKGFFYDLIPSARWVEAFKVLFHGVHSILWKWIMLGPGTNHGGLMANASVMYGNTGKLRNPVTVVDL</sequence>
<protein>
    <submittedName>
        <fullName evidence="2">Metallo-dependent phosphatase-like protein</fullName>
    </submittedName>
</protein>
<dbReference type="InterPro" id="IPR029052">
    <property type="entry name" value="Metallo-depent_PP-like"/>
</dbReference>
<dbReference type="PANTHER" id="PTHR12905">
    <property type="entry name" value="METALLOPHOSPHOESTERASE"/>
    <property type="match status" value="1"/>
</dbReference>
<dbReference type="Proteomes" id="UP001273166">
    <property type="component" value="Unassembled WGS sequence"/>
</dbReference>
<name>A0AAJ0GV71_9PEZI</name>
<feature type="domain" description="Calcineurin-like phosphoesterase" evidence="1">
    <location>
        <begin position="68"/>
        <end position="246"/>
    </location>
</feature>
<dbReference type="CDD" id="cd07379">
    <property type="entry name" value="MPP_239FB"/>
    <property type="match status" value="1"/>
</dbReference>
<keyword evidence="3" id="KW-1185">Reference proteome</keyword>